<dbReference type="AlphaFoldDB" id="A0A381YVT5"/>
<gene>
    <name evidence="2" type="ORF">METZ01_LOCUS133933</name>
</gene>
<sequence length="60" mass="6567">MTLSYIFKIFPFSSIINVILFGQAIPAAPYCLATSFLESDKNTKGKLYLVLNAFNASGES</sequence>
<feature type="transmembrane region" description="Helical" evidence="1">
    <location>
        <begin position="12"/>
        <end position="37"/>
    </location>
</feature>
<proteinExistence type="predicted"/>
<reference evidence="2" key="1">
    <citation type="submission" date="2018-05" db="EMBL/GenBank/DDBJ databases">
        <authorList>
            <person name="Lanie J.A."/>
            <person name="Ng W.-L."/>
            <person name="Kazmierczak K.M."/>
            <person name="Andrzejewski T.M."/>
            <person name="Davidsen T.M."/>
            <person name="Wayne K.J."/>
            <person name="Tettelin H."/>
            <person name="Glass J.I."/>
            <person name="Rusch D."/>
            <person name="Podicherti R."/>
            <person name="Tsui H.-C.T."/>
            <person name="Winkler M.E."/>
        </authorList>
    </citation>
    <scope>NUCLEOTIDE SEQUENCE</scope>
</reference>
<evidence type="ECO:0000256" key="1">
    <source>
        <dbReference type="SAM" id="Phobius"/>
    </source>
</evidence>
<keyword evidence="1" id="KW-1133">Transmembrane helix</keyword>
<dbReference type="EMBL" id="UINC01019178">
    <property type="protein sequence ID" value="SVA81079.1"/>
    <property type="molecule type" value="Genomic_DNA"/>
</dbReference>
<keyword evidence="1" id="KW-0812">Transmembrane</keyword>
<protein>
    <submittedName>
        <fullName evidence="2">Uncharacterized protein</fullName>
    </submittedName>
</protein>
<evidence type="ECO:0000313" key="2">
    <source>
        <dbReference type="EMBL" id="SVA81079.1"/>
    </source>
</evidence>
<keyword evidence="1" id="KW-0472">Membrane</keyword>
<organism evidence="2">
    <name type="scientific">marine metagenome</name>
    <dbReference type="NCBI Taxonomy" id="408172"/>
    <lineage>
        <taxon>unclassified sequences</taxon>
        <taxon>metagenomes</taxon>
        <taxon>ecological metagenomes</taxon>
    </lineage>
</organism>
<accession>A0A381YVT5</accession>
<name>A0A381YVT5_9ZZZZ</name>